<dbReference type="AlphaFoldDB" id="A0A2I0H1F8"/>
<feature type="compositionally biased region" description="Polar residues" evidence="1">
    <location>
        <begin position="91"/>
        <end position="112"/>
    </location>
</feature>
<dbReference type="Proteomes" id="UP000233551">
    <property type="component" value="Unassembled WGS sequence"/>
</dbReference>
<dbReference type="EMBL" id="PGOL01043962">
    <property type="protein sequence ID" value="PKH89592.1"/>
    <property type="molecule type" value="Genomic_DNA"/>
</dbReference>
<evidence type="ECO:0000313" key="3">
    <source>
        <dbReference type="Proteomes" id="UP000233551"/>
    </source>
</evidence>
<proteinExistence type="predicted"/>
<reference evidence="2 3" key="1">
    <citation type="submission" date="2017-11" db="EMBL/GenBank/DDBJ databases">
        <title>De-novo sequencing of pomegranate (Punica granatum L.) genome.</title>
        <authorList>
            <person name="Akparov Z."/>
            <person name="Amiraslanov A."/>
            <person name="Hajiyeva S."/>
            <person name="Abbasov M."/>
            <person name="Kaur K."/>
            <person name="Hamwieh A."/>
            <person name="Solovyev V."/>
            <person name="Salamov A."/>
            <person name="Braich B."/>
            <person name="Kosarev P."/>
            <person name="Mahmoud A."/>
            <person name="Hajiyev E."/>
            <person name="Babayeva S."/>
            <person name="Izzatullayeva V."/>
            <person name="Mammadov A."/>
            <person name="Mammadov A."/>
            <person name="Sharifova S."/>
            <person name="Ojaghi J."/>
            <person name="Eynullazada K."/>
            <person name="Bayramov B."/>
            <person name="Abdulazimova A."/>
            <person name="Shahmuradov I."/>
        </authorList>
    </citation>
    <scope>NUCLEOTIDE SEQUENCE [LARGE SCALE GENOMIC DNA]</scope>
    <source>
        <strain evidence="3">cv. AG2017</strain>
        <tissue evidence="2">Leaf</tissue>
    </source>
</reference>
<evidence type="ECO:0000313" key="2">
    <source>
        <dbReference type="EMBL" id="PKH89592.1"/>
    </source>
</evidence>
<sequence length="236" mass="26159">MTAQSEGKDNSPSSQPPVADSDINLLLRRGHITPYNVRKEMGWDRTAYSLNTDLSYSGLMDLQGSLEAQSSYWTSPRRSPILSPVPHHAYSPSSERASPRNKSPAYNPSSERASLRHKSPACNAKPSGSAQAHRISPSPNKDFPHGSDMELEDFTISFTHRKRKNETSIEDFFNLAAPYSKFFNKMAKTIGHQNQAPRMHPQIGVHILDADMNDDTNAEDIDMAEEAGLTKPPSPP</sequence>
<feature type="region of interest" description="Disordered" evidence="1">
    <location>
        <begin position="214"/>
        <end position="236"/>
    </location>
</feature>
<protein>
    <submittedName>
        <fullName evidence="2">Uncharacterized protein</fullName>
    </submittedName>
</protein>
<organism evidence="2 3">
    <name type="scientific">Punica granatum</name>
    <name type="common">Pomegranate</name>
    <dbReference type="NCBI Taxonomy" id="22663"/>
    <lineage>
        <taxon>Eukaryota</taxon>
        <taxon>Viridiplantae</taxon>
        <taxon>Streptophyta</taxon>
        <taxon>Embryophyta</taxon>
        <taxon>Tracheophyta</taxon>
        <taxon>Spermatophyta</taxon>
        <taxon>Magnoliopsida</taxon>
        <taxon>eudicotyledons</taxon>
        <taxon>Gunneridae</taxon>
        <taxon>Pentapetalae</taxon>
        <taxon>rosids</taxon>
        <taxon>malvids</taxon>
        <taxon>Myrtales</taxon>
        <taxon>Lythraceae</taxon>
        <taxon>Punica</taxon>
    </lineage>
</organism>
<accession>A0A2I0H1F8</accession>
<evidence type="ECO:0000256" key="1">
    <source>
        <dbReference type="SAM" id="MobiDB-lite"/>
    </source>
</evidence>
<feature type="compositionally biased region" description="Polar residues" evidence="1">
    <location>
        <begin position="1"/>
        <end position="13"/>
    </location>
</feature>
<name>A0A2I0H1F8_PUNGR</name>
<gene>
    <name evidence="2" type="ORF">CRG98_049963</name>
</gene>
<keyword evidence="3" id="KW-1185">Reference proteome</keyword>
<feature type="region of interest" description="Disordered" evidence="1">
    <location>
        <begin position="75"/>
        <end position="148"/>
    </location>
</feature>
<feature type="region of interest" description="Disordered" evidence="1">
    <location>
        <begin position="1"/>
        <end position="25"/>
    </location>
</feature>
<feature type="compositionally biased region" description="Acidic residues" evidence="1">
    <location>
        <begin position="214"/>
        <end position="225"/>
    </location>
</feature>
<comment type="caution">
    <text evidence="2">The sequence shown here is derived from an EMBL/GenBank/DDBJ whole genome shotgun (WGS) entry which is preliminary data.</text>
</comment>